<reference evidence="2 3" key="1">
    <citation type="journal article" date="2014" name="Appl. Environ. Microbiol.">
        <title>Elucidation of insertion elements encoded on plasmids and in vitro construction of shuttle vectors from the toxic cyanobacterium Planktothrix.</title>
        <authorList>
            <person name="Christiansen G."/>
            <person name="Goesmann A."/>
            <person name="Kurmayer R."/>
        </authorList>
    </citation>
    <scope>NUCLEOTIDE SEQUENCE [LARGE SCALE GENOMIC DNA]</scope>
    <source>
        <strain evidence="2 3">NIVA-CYA 126/8</strain>
    </source>
</reference>
<organism evidence="2 3">
    <name type="scientific">Planktothrix agardhii (strain NIVA-CYA 126/8)</name>
    <dbReference type="NCBI Taxonomy" id="388467"/>
    <lineage>
        <taxon>Bacteria</taxon>
        <taxon>Bacillati</taxon>
        <taxon>Cyanobacteriota</taxon>
        <taxon>Cyanophyceae</taxon>
        <taxon>Oscillatoriophycideae</taxon>
        <taxon>Oscillatoriales</taxon>
        <taxon>Microcoleaceae</taxon>
        <taxon>Planktothrix</taxon>
    </lineage>
</organism>
<dbReference type="AlphaFoldDB" id="A0A073CDS9"/>
<feature type="compositionally biased region" description="Polar residues" evidence="1">
    <location>
        <begin position="33"/>
        <end position="58"/>
    </location>
</feature>
<evidence type="ECO:0000256" key="1">
    <source>
        <dbReference type="SAM" id="MobiDB-lite"/>
    </source>
</evidence>
<proteinExistence type="predicted"/>
<keyword evidence="3" id="KW-1185">Reference proteome</keyword>
<gene>
    <name evidence="2" type="ORF">A19Y_1398</name>
</gene>
<feature type="compositionally biased region" description="Basic and acidic residues" evidence="1">
    <location>
        <begin position="80"/>
        <end position="91"/>
    </location>
</feature>
<evidence type="ECO:0000313" key="2">
    <source>
        <dbReference type="EMBL" id="KEI66454.1"/>
    </source>
</evidence>
<dbReference type="EMBL" id="CM002803">
    <property type="protein sequence ID" value="KEI66454.1"/>
    <property type="molecule type" value="Genomic_DNA"/>
</dbReference>
<dbReference type="Proteomes" id="UP000027395">
    <property type="component" value="Chromosome"/>
</dbReference>
<dbReference type="PATRIC" id="fig|388467.6.peg.1341"/>
<accession>A0A073CDS9</accession>
<protein>
    <submittedName>
        <fullName evidence="2">Uncharacterized protein</fullName>
    </submittedName>
</protein>
<dbReference type="HOGENOM" id="CLU_2424393_0_0_3"/>
<name>A0A073CDS9_PLAA1</name>
<evidence type="ECO:0000313" key="3">
    <source>
        <dbReference type="Proteomes" id="UP000027395"/>
    </source>
</evidence>
<sequence>MVFRNSRPNTQPKMSNFITVLMISTIVGLPQSFDPQPQIMQQRDPEQIQSSQSGSVFISLNPDPIKVTHHNYDDQNTDDISPKRGDGRREN</sequence>
<feature type="region of interest" description="Disordered" evidence="1">
    <location>
        <begin position="31"/>
        <end position="91"/>
    </location>
</feature>